<comment type="caution">
    <text evidence="1">The sequence shown here is derived from an EMBL/GenBank/DDBJ whole genome shotgun (WGS) entry which is preliminary data.</text>
</comment>
<evidence type="ECO:0000313" key="1">
    <source>
        <dbReference type="EMBL" id="MBK1867174.1"/>
    </source>
</evidence>
<dbReference type="Proteomes" id="UP000616151">
    <property type="component" value="Unassembled WGS sequence"/>
</dbReference>
<keyword evidence="2" id="KW-1185">Reference proteome</keyword>
<protein>
    <submittedName>
        <fullName evidence="1">ABC transporter permease</fullName>
    </submittedName>
</protein>
<name>A0ACC5R3G0_9HYPH</name>
<gene>
    <name evidence="1" type="ORF">JHL16_12530</name>
</gene>
<proteinExistence type="predicted"/>
<evidence type="ECO:0000313" key="2">
    <source>
        <dbReference type="Proteomes" id="UP000616151"/>
    </source>
</evidence>
<accession>A0ACC5R3G0</accession>
<dbReference type="EMBL" id="JAENHL010000007">
    <property type="protein sequence ID" value="MBK1867174.1"/>
    <property type="molecule type" value="Genomic_DNA"/>
</dbReference>
<sequence length="266" mass="28076">MSKSPLWLRLIAQISAGLVLAFLCLPILAVIPASFNQASFITLPPAAYSGRWYEAFISDPEWRQALFASLHVAVIATIVAVVTGTAAALGLHRLTGRSRGLLTGFFLAPMIVPVIVTAVAVYRSALDVGLSGTPLGLGLAHALLALPFVVINVGIALRAVEENWLRAAAGLGAGPWRIFRTVTLPNIAPGIVGGAIFSFITSFDEVVVAVFLAGYANKTLPVKIWESIRLEFTPVVAVAATLMIVLAIVLFAVAQLLSKSGKKQPI</sequence>
<reference evidence="1" key="1">
    <citation type="submission" date="2021-01" db="EMBL/GenBank/DDBJ databases">
        <authorList>
            <person name="Sun Q."/>
        </authorList>
    </citation>
    <scope>NUCLEOTIDE SEQUENCE</scope>
    <source>
        <strain evidence="1">YIM B02566</strain>
    </source>
</reference>
<organism evidence="1 2">
    <name type="scientific">Taklimakanibacter albus</name>
    <dbReference type="NCBI Taxonomy" id="2800327"/>
    <lineage>
        <taxon>Bacteria</taxon>
        <taxon>Pseudomonadati</taxon>
        <taxon>Pseudomonadota</taxon>
        <taxon>Alphaproteobacteria</taxon>
        <taxon>Hyphomicrobiales</taxon>
        <taxon>Aestuariivirgaceae</taxon>
        <taxon>Taklimakanibacter</taxon>
    </lineage>
</organism>